<dbReference type="RefSeq" id="XP_009518323.1">
    <property type="nucleotide sequence ID" value="XM_009520028.1"/>
</dbReference>
<dbReference type="InParanoid" id="G4YTB3"/>
<gene>
    <name evidence="3" type="ORF">PHYSODRAFT_384902</name>
</gene>
<feature type="non-terminal residue" evidence="3">
    <location>
        <position position="782"/>
    </location>
</feature>
<dbReference type="SMR" id="G4YTB3"/>
<feature type="compositionally biased region" description="Acidic residues" evidence="1">
    <location>
        <begin position="515"/>
        <end position="542"/>
    </location>
</feature>
<dbReference type="PANTHER" id="PTHR43102:SF2">
    <property type="entry name" value="GAF DOMAIN-CONTAINING PROTEIN"/>
    <property type="match status" value="1"/>
</dbReference>
<feature type="region of interest" description="Disordered" evidence="1">
    <location>
        <begin position="512"/>
        <end position="544"/>
    </location>
</feature>
<dbReference type="GeneID" id="20650888"/>
<feature type="compositionally biased region" description="Low complexity" evidence="1">
    <location>
        <begin position="42"/>
        <end position="53"/>
    </location>
</feature>
<accession>G4YTB3</accession>
<feature type="compositionally biased region" description="Low complexity" evidence="1">
    <location>
        <begin position="299"/>
        <end position="314"/>
    </location>
</feature>
<evidence type="ECO:0000313" key="4">
    <source>
        <dbReference type="Proteomes" id="UP000002640"/>
    </source>
</evidence>
<dbReference type="AlphaFoldDB" id="G4YTB3"/>
<dbReference type="SUPFAM" id="SSF55781">
    <property type="entry name" value="GAF domain-like"/>
    <property type="match status" value="1"/>
</dbReference>
<dbReference type="OMA" id="MECASRR"/>
<dbReference type="InterPro" id="IPR003018">
    <property type="entry name" value="GAF"/>
</dbReference>
<feature type="region of interest" description="Disordered" evidence="1">
    <location>
        <begin position="286"/>
        <end position="321"/>
    </location>
</feature>
<proteinExistence type="predicted"/>
<feature type="region of interest" description="Disordered" evidence="1">
    <location>
        <begin position="1"/>
        <end position="61"/>
    </location>
</feature>
<organism evidence="3 4">
    <name type="scientific">Phytophthora sojae (strain P6497)</name>
    <name type="common">Soybean stem and root rot agent</name>
    <name type="synonym">Phytophthora megasperma f. sp. glycines</name>
    <dbReference type="NCBI Taxonomy" id="1094619"/>
    <lineage>
        <taxon>Eukaryota</taxon>
        <taxon>Sar</taxon>
        <taxon>Stramenopiles</taxon>
        <taxon>Oomycota</taxon>
        <taxon>Peronosporomycetes</taxon>
        <taxon>Peronosporales</taxon>
        <taxon>Peronosporaceae</taxon>
        <taxon>Phytophthora</taxon>
    </lineage>
</organism>
<keyword evidence="4" id="KW-1185">Reference proteome</keyword>
<reference evidence="3 4" key="1">
    <citation type="journal article" date="2006" name="Science">
        <title>Phytophthora genome sequences uncover evolutionary origins and mechanisms of pathogenesis.</title>
        <authorList>
            <person name="Tyler B.M."/>
            <person name="Tripathy S."/>
            <person name="Zhang X."/>
            <person name="Dehal P."/>
            <person name="Jiang R.H."/>
            <person name="Aerts A."/>
            <person name="Arredondo F.D."/>
            <person name="Baxter L."/>
            <person name="Bensasson D."/>
            <person name="Beynon J.L."/>
            <person name="Chapman J."/>
            <person name="Damasceno C.M."/>
            <person name="Dorrance A.E."/>
            <person name="Dou D."/>
            <person name="Dickerman A.W."/>
            <person name="Dubchak I.L."/>
            <person name="Garbelotto M."/>
            <person name="Gijzen M."/>
            <person name="Gordon S.G."/>
            <person name="Govers F."/>
            <person name="Grunwald N.J."/>
            <person name="Huang W."/>
            <person name="Ivors K.L."/>
            <person name="Jones R.W."/>
            <person name="Kamoun S."/>
            <person name="Krampis K."/>
            <person name="Lamour K.H."/>
            <person name="Lee M.K."/>
            <person name="McDonald W.H."/>
            <person name="Medina M."/>
            <person name="Meijer H.J."/>
            <person name="Nordberg E.K."/>
            <person name="Maclean D.J."/>
            <person name="Ospina-Giraldo M.D."/>
            <person name="Morris P.F."/>
            <person name="Phuntumart V."/>
            <person name="Putnam N.H."/>
            <person name="Rash S."/>
            <person name="Rose J.K."/>
            <person name="Sakihama Y."/>
            <person name="Salamov A.A."/>
            <person name="Savidor A."/>
            <person name="Scheuring C.F."/>
            <person name="Smith B.M."/>
            <person name="Sobral B.W."/>
            <person name="Terry A."/>
            <person name="Torto-Alalibo T.A."/>
            <person name="Win J."/>
            <person name="Xu Z."/>
            <person name="Zhang H."/>
            <person name="Grigoriev I.V."/>
            <person name="Rokhsar D.S."/>
            <person name="Boore J.L."/>
        </authorList>
    </citation>
    <scope>NUCLEOTIDE SEQUENCE [LARGE SCALE GENOMIC DNA]</scope>
    <source>
        <strain evidence="3 4">P6497</strain>
    </source>
</reference>
<dbReference type="STRING" id="1094619.G4YTB3"/>
<evidence type="ECO:0000313" key="3">
    <source>
        <dbReference type="EMBL" id="EGZ23035.1"/>
    </source>
</evidence>
<evidence type="ECO:0000259" key="2">
    <source>
        <dbReference type="Pfam" id="PF01590"/>
    </source>
</evidence>
<dbReference type="Pfam" id="PF01590">
    <property type="entry name" value="GAF"/>
    <property type="match status" value="1"/>
</dbReference>
<dbReference type="PANTHER" id="PTHR43102">
    <property type="entry name" value="SLR1143 PROTEIN"/>
    <property type="match status" value="1"/>
</dbReference>
<evidence type="ECO:0000256" key="1">
    <source>
        <dbReference type="SAM" id="MobiDB-lite"/>
    </source>
</evidence>
<feature type="compositionally biased region" description="Low complexity" evidence="1">
    <location>
        <begin position="20"/>
        <end position="35"/>
    </location>
</feature>
<name>G4YTB3_PHYSP</name>
<feature type="domain" description="GAF" evidence="2">
    <location>
        <begin position="641"/>
        <end position="769"/>
    </location>
</feature>
<dbReference type="EMBL" id="JH159152">
    <property type="protein sequence ID" value="EGZ23035.1"/>
    <property type="molecule type" value="Genomic_DNA"/>
</dbReference>
<feature type="compositionally biased region" description="Basic and acidic residues" evidence="1">
    <location>
        <begin position="8"/>
        <end position="19"/>
    </location>
</feature>
<sequence>MGLTKIRSKLDEYQRDRKGSQQSQSQSRKQSTDSTLSRKQSTDSTLSSDSNNSKPDTVRPLSDAEMLERAREAHMKVNFGSLASGPEWGGPWQRVESADQFVVFRGKSATSSKCTENGVEVMCAGELEASVEEVASILRSSSEAEHNAAMNGLYNKGFIFGSFERDVQCSESENQNDDDDDDDIDSDEQLAVKTKSFSRTAMLARNEQWCYFDYFQRKKDRDGFMISKRALPATETTPGRIVVANAKVDQLHGLNASYLVDKLPDSKGLRVVFHAWFDQKNIPAPTSHRKFSRRKSDESTASTSSDASNSSTRSDSFDFGDSTKHKAQMRRLLALAHGVTKLPDLVRRRRFGVQVPADLSAVHVQNTRCPCCTHSLAPVKLSLSMAASAIANRSLGSLKQDTRRCFLCGYLVCVDCWSAEHMESMTGRVAAIVVCTRCRANVQACEYSEVFAGTAEQRAKHRGPPRVVEDSNDNKPTISLLIDFLSASLLNATAGSPEHAAAMAVIRTLLRQSQEDSEDSSDSDFDSEEYDGDDDEEDDNNEEAERLATRFKVLGELLGDENKLPALDACKLGNGDQRNYPLDLPDDPTVDVPRSPIPSNEADRLAAGKSSGLLQLADLLAPEKPPATTDVSVPKPDTHDLQLLCHLAVKALGCAYSFVTVMCSKHEHVLAGTHPDFCGAAVPREQTTCQHALMSPHPFMAAHHEADIRFHKLGATSHVPIRFYVGFPLKVPLANSGEDLTVGMLCCIDSKPRAEITRTQYGTMKRLASTAKHFLLQKSRQL</sequence>
<dbReference type="KEGG" id="psoj:PHYSODRAFT_384902"/>
<protein>
    <recommendedName>
        <fullName evidence="2">GAF domain-containing protein</fullName>
    </recommendedName>
</protein>
<dbReference type="Proteomes" id="UP000002640">
    <property type="component" value="Unassembled WGS sequence"/>
</dbReference>